<evidence type="ECO:0000256" key="1">
    <source>
        <dbReference type="PROSITE-ProRule" id="PRU00339"/>
    </source>
</evidence>
<dbReference type="PANTHER" id="PTHR46512">
    <property type="entry name" value="PEPTIDYLPROLYL ISOMERASE"/>
    <property type="match status" value="1"/>
</dbReference>
<evidence type="ECO:0000313" key="4">
    <source>
        <dbReference type="Proteomes" id="UP001152622"/>
    </source>
</evidence>
<feature type="region of interest" description="Disordered" evidence="2">
    <location>
        <begin position="265"/>
        <end position="312"/>
    </location>
</feature>
<dbReference type="PROSITE" id="PS50005">
    <property type="entry name" value="TPR"/>
    <property type="match status" value="1"/>
</dbReference>
<sequence length="424" mass="45183">MTKHLYKLSDAAMKTICDWEAEGGDRSSDVTSWVSACPGGLWKVLRKRTSPRGTGDQTPKMGSLCRLRVREKVEESAEALGQSPPRAEENGEPTDVHGHASAQATLLPRSPATVLQVPLDTWVILRLGEGQCDVIEGCLEGMKAGETCELLVSALNAELRSRVGPGQPSGMCATDSEGQAKGEGNAEELLGTGQLPADPLHFVVELQSLTPGQESWEMSASKKWEWVKGLRERGGQRFREGDLWGAADCYSRALKLLITLKGEKGGGEVEGEEKKNVPEGGVERGSGGDGESIDGEGGGAGAEGALGIEKTTRGKIPSDGEYAVVRAGLHANLALCQLKLGQPARAQRSSARATELDPACTKAWYRLGQACCQVGELGMARSALRKVLELQPGSPSALKALREVGVREKEQDAKLGRRLSKMFS</sequence>
<reference evidence="3" key="1">
    <citation type="journal article" date="2023" name="Science">
        <title>Genome structures resolve the early diversification of teleost fishes.</title>
        <authorList>
            <person name="Parey E."/>
            <person name="Louis A."/>
            <person name="Montfort J."/>
            <person name="Bouchez O."/>
            <person name="Roques C."/>
            <person name="Iampietro C."/>
            <person name="Lluch J."/>
            <person name="Castinel A."/>
            <person name="Donnadieu C."/>
            <person name="Desvignes T."/>
            <person name="Floi Bucao C."/>
            <person name="Jouanno E."/>
            <person name="Wen M."/>
            <person name="Mejri S."/>
            <person name="Dirks R."/>
            <person name="Jansen H."/>
            <person name="Henkel C."/>
            <person name="Chen W.J."/>
            <person name="Zahm M."/>
            <person name="Cabau C."/>
            <person name="Klopp C."/>
            <person name="Thompson A.W."/>
            <person name="Robinson-Rechavi M."/>
            <person name="Braasch I."/>
            <person name="Lecointre G."/>
            <person name="Bobe J."/>
            <person name="Postlethwait J.H."/>
            <person name="Berthelot C."/>
            <person name="Roest Crollius H."/>
            <person name="Guiguen Y."/>
        </authorList>
    </citation>
    <scope>NUCLEOTIDE SEQUENCE</scope>
    <source>
        <strain evidence="3">WJC10195</strain>
    </source>
</reference>
<comment type="caution">
    <text evidence="3">The sequence shown here is derived from an EMBL/GenBank/DDBJ whole genome shotgun (WGS) entry which is preliminary data.</text>
</comment>
<dbReference type="AlphaFoldDB" id="A0A9Q1J1T4"/>
<keyword evidence="4" id="KW-1185">Reference proteome</keyword>
<organism evidence="3 4">
    <name type="scientific">Synaphobranchus kaupii</name>
    <name type="common">Kaup's arrowtooth eel</name>
    <dbReference type="NCBI Taxonomy" id="118154"/>
    <lineage>
        <taxon>Eukaryota</taxon>
        <taxon>Metazoa</taxon>
        <taxon>Chordata</taxon>
        <taxon>Craniata</taxon>
        <taxon>Vertebrata</taxon>
        <taxon>Euteleostomi</taxon>
        <taxon>Actinopterygii</taxon>
        <taxon>Neopterygii</taxon>
        <taxon>Teleostei</taxon>
        <taxon>Anguilliformes</taxon>
        <taxon>Synaphobranchidae</taxon>
        <taxon>Synaphobranchus</taxon>
    </lineage>
</organism>
<dbReference type="Pfam" id="PF13181">
    <property type="entry name" value="TPR_8"/>
    <property type="match status" value="2"/>
</dbReference>
<dbReference type="OrthoDB" id="433738at2759"/>
<dbReference type="InterPro" id="IPR019734">
    <property type="entry name" value="TPR_rpt"/>
</dbReference>
<proteinExistence type="predicted"/>
<evidence type="ECO:0000256" key="2">
    <source>
        <dbReference type="SAM" id="MobiDB-lite"/>
    </source>
</evidence>
<dbReference type="InterPro" id="IPR011990">
    <property type="entry name" value="TPR-like_helical_dom_sf"/>
</dbReference>
<dbReference type="InterPro" id="IPR050754">
    <property type="entry name" value="FKBP4/5/8-like"/>
</dbReference>
<dbReference type="Gene3D" id="1.25.40.10">
    <property type="entry name" value="Tetratricopeptide repeat domain"/>
    <property type="match status" value="2"/>
</dbReference>
<feature type="compositionally biased region" description="Basic and acidic residues" evidence="2">
    <location>
        <begin position="265"/>
        <end position="277"/>
    </location>
</feature>
<gene>
    <name evidence="3" type="ORF">SKAU_G00181320</name>
</gene>
<dbReference type="Proteomes" id="UP001152622">
    <property type="component" value="Chromosome 5"/>
</dbReference>
<evidence type="ECO:0000313" key="3">
    <source>
        <dbReference type="EMBL" id="KAJ8361607.1"/>
    </source>
</evidence>
<dbReference type="SUPFAM" id="SSF48452">
    <property type="entry name" value="TPR-like"/>
    <property type="match status" value="1"/>
</dbReference>
<dbReference type="SMART" id="SM00028">
    <property type="entry name" value="TPR"/>
    <property type="match status" value="3"/>
</dbReference>
<accession>A0A9Q1J1T4</accession>
<name>A0A9Q1J1T4_SYNKA</name>
<dbReference type="PANTHER" id="PTHR46512:SF10">
    <property type="entry name" value="FK506-BINDING PROTEIN-LIKE"/>
    <property type="match status" value="1"/>
</dbReference>
<evidence type="ECO:0008006" key="5">
    <source>
        <dbReference type="Google" id="ProtNLM"/>
    </source>
</evidence>
<keyword evidence="1" id="KW-0802">TPR repeat</keyword>
<feature type="region of interest" description="Disordered" evidence="2">
    <location>
        <begin position="75"/>
        <end position="102"/>
    </location>
</feature>
<feature type="compositionally biased region" description="Basic and acidic residues" evidence="2">
    <location>
        <begin position="86"/>
        <end position="98"/>
    </location>
</feature>
<feature type="compositionally biased region" description="Gly residues" evidence="2">
    <location>
        <begin position="283"/>
        <end position="304"/>
    </location>
</feature>
<protein>
    <recommendedName>
        <fullName evidence="5">FK506-binding protein-like</fullName>
    </recommendedName>
</protein>
<feature type="repeat" description="TPR" evidence="1">
    <location>
        <begin position="361"/>
        <end position="394"/>
    </location>
</feature>
<dbReference type="EMBL" id="JAINUF010000005">
    <property type="protein sequence ID" value="KAJ8361607.1"/>
    <property type="molecule type" value="Genomic_DNA"/>
</dbReference>